<evidence type="ECO:0000313" key="2">
    <source>
        <dbReference type="EMBL" id="WVX82887.1"/>
    </source>
</evidence>
<protein>
    <recommendedName>
        <fullName evidence="4">NADH dehydrogenase subunit 6</fullName>
    </recommendedName>
</protein>
<dbReference type="EMBL" id="CP137640">
    <property type="protein sequence ID" value="WVX82887.1"/>
    <property type="molecule type" value="Genomic_DNA"/>
</dbReference>
<reference evidence="2 3" key="1">
    <citation type="submission" date="2023-10" db="EMBL/GenBank/DDBJ databases">
        <title>Niallia locisalis sp.nov. isolated from a salt pond sample.</title>
        <authorList>
            <person name="Li X.-J."/>
            <person name="Dong L."/>
        </authorList>
    </citation>
    <scope>NUCLEOTIDE SEQUENCE [LARGE SCALE GENOMIC DNA]</scope>
    <source>
        <strain evidence="2 3">DSM 29761</strain>
    </source>
</reference>
<proteinExistence type="predicted"/>
<dbReference type="RefSeq" id="WP_338451782.1">
    <property type="nucleotide sequence ID" value="NZ_CP137640.1"/>
</dbReference>
<organism evidence="2 3">
    <name type="scientific">Niallia oryzisoli</name>
    <dbReference type="NCBI Taxonomy" id="1737571"/>
    <lineage>
        <taxon>Bacteria</taxon>
        <taxon>Bacillati</taxon>
        <taxon>Bacillota</taxon>
        <taxon>Bacilli</taxon>
        <taxon>Bacillales</taxon>
        <taxon>Bacillaceae</taxon>
        <taxon>Niallia</taxon>
    </lineage>
</organism>
<feature type="transmembrane region" description="Helical" evidence="1">
    <location>
        <begin position="53"/>
        <end position="69"/>
    </location>
</feature>
<keyword evidence="3" id="KW-1185">Reference proteome</keyword>
<sequence>MDGFLFYWLFWFGWIITTFFYPKTHPIRLLLSAWILTAIALSTTSITLWGFEINGTGIFIAVSVYISAAQLTAKKLIYFMLSSFIVMLTSVCFLLFELFDPIWILIKRDWLLAILVSCIALLLYSDKKQRILVMLLGMIQGEILYSFILTRYSFSYPVASLYALDPLALAAAILVCWNTLEFFVSYFEKNLHSIEKEKEKLT</sequence>
<evidence type="ECO:0008006" key="4">
    <source>
        <dbReference type="Google" id="ProtNLM"/>
    </source>
</evidence>
<gene>
    <name evidence="2" type="ORF">R4Z09_07905</name>
</gene>
<feature type="transmembrane region" description="Helical" evidence="1">
    <location>
        <begin position="102"/>
        <end position="124"/>
    </location>
</feature>
<feature type="transmembrane region" description="Helical" evidence="1">
    <location>
        <begin position="131"/>
        <end position="154"/>
    </location>
</feature>
<feature type="transmembrane region" description="Helical" evidence="1">
    <location>
        <begin position="166"/>
        <end position="187"/>
    </location>
</feature>
<name>A0ABZ2CHM9_9BACI</name>
<dbReference type="Proteomes" id="UP001357223">
    <property type="component" value="Chromosome"/>
</dbReference>
<accession>A0ABZ2CHM9</accession>
<keyword evidence="1" id="KW-0812">Transmembrane</keyword>
<feature type="transmembrane region" description="Helical" evidence="1">
    <location>
        <begin position="76"/>
        <end position="96"/>
    </location>
</feature>
<dbReference type="PIRSF" id="PIRSF036710">
    <property type="entry name" value="YphA_Bacsu"/>
    <property type="match status" value="1"/>
</dbReference>
<feature type="transmembrane region" description="Helical" evidence="1">
    <location>
        <begin position="6"/>
        <end position="22"/>
    </location>
</feature>
<keyword evidence="1" id="KW-1133">Transmembrane helix</keyword>
<dbReference type="Pfam" id="PF24124">
    <property type="entry name" value="YphA"/>
    <property type="match status" value="1"/>
</dbReference>
<dbReference type="InterPro" id="IPR014617">
    <property type="entry name" value="YphA_Bacsu"/>
</dbReference>
<evidence type="ECO:0000256" key="1">
    <source>
        <dbReference type="SAM" id="Phobius"/>
    </source>
</evidence>
<feature type="transmembrane region" description="Helical" evidence="1">
    <location>
        <begin position="29"/>
        <end position="47"/>
    </location>
</feature>
<keyword evidence="1" id="KW-0472">Membrane</keyword>
<evidence type="ECO:0000313" key="3">
    <source>
        <dbReference type="Proteomes" id="UP001357223"/>
    </source>
</evidence>